<protein>
    <submittedName>
        <fullName evidence="3">Sodium/glucose cotransporter 4-like</fullName>
    </submittedName>
</protein>
<dbReference type="PANTHER" id="PTHR11819:SF150">
    <property type="entry name" value="SODIUM_MYO-INOSITOL COTRANSPORTER"/>
    <property type="match status" value="1"/>
</dbReference>
<evidence type="ECO:0000313" key="3">
    <source>
        <dbReference type="RefSeq" id="XP_014675524.1"/>
    </source>
</evidence>
<feature type="transmembrane region" description="Helical" evidence="1">
    <location>
        <begin position="29"/>
        <end position="52"/>
    </location>
</feature>
<accession>A0ABM1ETK3</accession>
<evidence type="ECO:0000313" key="2">
    <source>
        <dbReference type="Proteomes" id="UP000695022"/>
    </source>
</evidence>
<keyword evidence="1" id="KW-1133">Transmembrane helix</keyword>
<dbReference type="Proteomes" id="UP000695022">
    <property type="component" value="Unplaced"/>
</dbReference>
<reference evidence="3" key="1">
    <citation type="submission" date="2025-08" db="UniProtKB">
        <authorList>
            <consortium name="RefSeq"/>
        </authorList>
    </citation>
    <scope>IDENTIFICATION</scope>
</reference>
<dbReference type="RefSeq" id="XP_014675524.1">
    <property type="nucleotide sequence ID" value="XM_014820038.1"/>
</dbReference>
<keyword evidence="1" id="KW-0812">Transmembrane</keyword>
<dbReference type="GeneID" id="106815568"/>
<evidence type="ECO:0000256" key="1">
    <source>
        <dbReference type="SAM" id="Phobius"/>
    </source>
</evidence>
<organism evidence="2 3">
    <name type="scientific">Priapulus caudatus</name>
    <name type="common">Priapulid worm</name>
    <dbReference type="NCBI Taxonomy" id="37621"/>
    <lineage>
        <taxon>Eukaryota</taxon>
        <taxon>Metazoa</taxon>
        <taxon>Ecdysozoa</taxon>
        <taxon>Scalidophora</taxon>
        <taxon>Priapulida</taxon>
        <taxon>Priapulimorpha</taxon>
        <taxon>Priapulimorphida</taxon>
        <taxon>Priapulidae</taxon>
        <taxon>Priapulus</taxon>
    </lineage>
</organism>
<sequence>MDFYYHEPTCVEEWTDGDPRPAFVKNVHYMYFALILFWLTIITAVIISLMTAPLPEKHLVRTTYWTRNDPHEVEDKDHVDETAGIHDDEQREIEIPLQEKNKDESTRVDGKTELQVEHHVATYTF</sequence>
<keyword evidence="2" id="KW-1185">Reference proteome</keyword>
<feature type="non-terminal residue" evidence="3">
    <location>
        <position position="125"/>
    </location>
</feature>
<proteinExistence type="predicted"/>
<keyword evidence="1" id="KW-0472">Membrane</keyword>
<name>A0ABM1ETK3_PRICU</name>
<dbReference type="PANTHER" id="PTHR11819">
    <property type="entry name" value="SOLUTE CARRIER FAMILY 5"/>
    <property type="match status" value="1"/>
</dbReference>
<gene>
    <name evidence="3" type="primary">LOC106815568</name>
</gene>